<dbReference type="PANTHER" id="PTHR43591">
    <property type="entry name" value="METHYLTRANSFERASE"/>
    <property type="match status" value="1"/>
</dbReference>
<evidence type="ECO:0000256" key="1">
    <source>
        <dbReference type="ARBA" id="ARBA00038158"/>
    </source>
</evidence>
<keyword evidence="4" id="KW-1185">Reference proteome</keyword>
<feature type="region of interest" description="Disordered" evidence="2">
    <location>
        <begin position="1"/>
        <end position="84"/>
    </location>
</feature>
<organism evidence="3 4">
    <name type="scientific">Neoarthrinium moseri</name>
    <dbReference type="NCBI Taxonomy" id="1658444"/>
    <lineage>
        <taxon>Eukaryota</taxon>
        <taxon>Fungi</taxon>
        <taxon>Dikarya</taxon>
        <taxon>Ascomycota</taxon>
        <taxon>Pezizomycotina</taxon>
        <taxon>Sordariomycetes</taxon>
        <taxon>Xylariomycetidae</taxon>
        <taxon>Amphisphaeriales</taxon>
        <taxon>Apiosporaceae</taxon>
        <taxon>Neoarthrinium</taxon>
    </lineage>
</organism>
<dbReference type="SUPFAM" id="SSF53335">
    <property type="entry name" value="S-adenosyl-L-methionine-dependent methyltransferases"/>
    <property type="match status" value="1"/>
</dbReference>
<dbReference type="PANTHER" id="PTHR43591:SF24">
    <property type="entry name" value="2-METHOXY-6-POLYPRENYL-1,4-BENZOQUINOL METHYLASE, MITOCHONDRIAL"/>
    <property type="match status" value="1"/>
</dbReference>
<evidence type="ECO:0000256" key="2">
    <source>
        <dbReference type="SAM" id="MobiDB-lite"/>
    </source>
</evidence>
<name>A0A9P9WDL0_9PEZI</name>
<comment type="similarity">
    <text evidence="1">Belongs to the methyltransferase superfamily. LaeA methyltransferase family.</text>
</comment>
<dbReference type="GO" id="GO:0008168">
    <property type="term" value="F:methyltransferase activity"/>
    <property type="evidence" value="ECO:0007669"/>
    <property type="project" value="TreeGrafter"/>
</dbReference>
<dbReference type="AlphaFoldDB" id="A0A9P9WDL0"/>
<evidence type="ECO:0008006" key="5">
    <source>
        <dbReference type="Google" id="ProtNLM"/>
    </source>
</evidence>
<dbReference type="OrthoDB" id="2013972at2759"/>
<feature type="compositionally biased region" description="Low complexity" evidence="2">
    <location>
        <begin position="8"/>
        <end position="23"/>
    </location>
</feature>
<sequence>MRSSDVFTATSTPPGTPATQQTSRQSGHASGSHGPTAADILADDDRLSASSAEDAADHEEVEYFPAEDSSDEATPAATTATSILKRSSTQSSNRFIRYISKKFGRSFNKRAGFRGRAFLPNDEIERQRNLLQHELILDVLDGRLHLSPVRPKKALDIGCGPGVCNLASRYLPYLGFGLAANSPSLAQRYPDAQVLGIDVDPVRAPYHLPNCRFEVSDASQPWNYGGTFDFIHMRMVGELPIGKQKLFDTIYDHLKPGGWVEITEWLIKFQSPNHSLDKFNVWNHAFKKGLRTFGTTPMYQLAWKPIMEAKGCNNVTERKYPVPINPWPPGKRLQKQGSMMAENVQTFLEGATLPVFTGALGWPENQVRELLAGLKREVADEKNDGLLPETSGGFVHLVVSSHRLVYGEGGKAINFYTVCLDPEYGQG</sequence>
<accession>A0A9P9WDL0</accession>
<dbReference type="Gene3D" id="3.40.50.150">
    <property type="entry name" value="Vaccinia Virus protein VP39"/>
    <property type="match status" value="1"/>
</dbReference>
<gene>
    <name evidence="3" type="ORF">JX265_010877</name>
</gene>
<reference evidence="3" key="1">
    <citation type="submission" date="2021-03" db="EMBL/GenBank/DDBJ databases">
        <title>Revisited historic fungal species revealed as producer of novel bioactive compounds through whole genome sequencing and comparative genomics.</title>
        <authorList>
            <person name="Vignolle G.A."/>
            <person name="Hochenegger N."/>
            <person name="Mach R.L."/>
            <person name="Mach-Aigner A.R."/>
            <person name="Javad Rahimi M."/>
            <person name="Salim K.A."/>
            <person name="Chan C.M."/>
            <person name="Lim L.B.L."/>
            <person name="Cai F."/>
            <person name="Druzhinina I.S."/>
            <person name="U'Ren J.M."/>
            <person name="Derntl C."/>
        </authorList>
    </citation>
    <scope>NUCLEOTIDE SEQUENCE</scope>
    <source>
        <strain evidence="3">TUCIM 5799</strain>
    </source>
</reference>
<protein>
    <recommendedName>
        <fullName evidence="5">S-adenosyl-L-methionine-dependent methyltransferase</fullName>
    </recommendedName>
</protein>
<dbReference type="EMBL" id="JAFIMR010000037">
    <property type="protein sequence ID" value="KAI1858209.1"/>
    <property type="molecule type" value="Genomic_DNA"/>
</dbReference>
<evidence type="ECO:0000313" key="3">
    <source>
        <dbReference type="EMBL" id="KAI1858209.1"/>
    </source>
</evidence>
<proteinExistence type="inferred from homology"/>
<dbReference type="CDD" id="cd02440">
    <property type="entry name" value="AdoMet_MTases"/>
    <property type="match status" value="1"/>
</dbReference>
<dbReference type="Pfam" id="PF13489">
    <property type="entry name" value="Methyltransf_23"/>
    <property type="match status" value="1"/>
</dbReference>
<dbReference type="InterPro" id="IPR029063">
    <property type="entry name" value="SAM-dependent_MTases_sf"/>
</dbReference>
<evidence type="ECO:0000313" key="4">
    <source>
        <dbReference type="Proteomes" id="UP000829685"/>
    </source>
</evidence>
<dbReference type="Proteomes" id="UP000829685">
    <property type="component" value="Unassembled WGS sequence"/>
</dbReference>
<comment type="caution">
    <text evidence="3">The sequence shown here is derived from an EMBL/GenBank/DDBJ whole genome shotgun (WGS) entry which is preliminary data.</text>
</comment>